<reference evidence="1 2" key="1">
    <citation type="journal article" date="2024" name="Commun. Biol.">
        <title>Comparative genomic analysis of thermophilic fungi reveals convergent evolutionary adaptations and gene losses.</title>
        <authorList>
            <person name="Steindorff A.S."/>
            <person name="Aguilar-Pontes M.V."/>
            <person name="Robinson A.J."/>
            <person name="Andreopoulos B."/>
            <person name="LaButti K."/>
            <person name="Kuo A."/>
            <person name="Mondo S."/>
            <person name="Riley R."/>
            <person name="Otillar R."/>
            <person name="Haridas S."/>
            <person name="Lipzen A."/>
            <person name="Grimwood J."/>
            <person name="Schmutz J."/>
            <person name="Clum A."/>
            <person name="Reid I.D."/>
            <person name="Moisan M.C."/>
            <person name="Butler G."/>
            <person name="Nguyen T.T.M."/>
            <person name="Dewar K."/>
            <person name="Conant G."/>
            <person name="Drula E."/>
            <person name="Henrissat B."/>
            <person name="Hansel C."/>
            <person name="Singer S."/>
            <person name="Hutchinson M.I."/>
            <person name="de Vries R.P."/>
            <person name="Natvig D.O."/>
            <person name="Powell A.J."/>
            <person name="Tsang A."/>
            <person name="Grigoriev I.V."/>
        </authorList>
    </citation>
    <scope>NUCLEOTIDE SEQUENCE [LARGE SCALE GENOMIC DNA]</scope>
    <source>
        <strain evidence="1 2">CBS 620.91</strain>
    </source>
</reference>
<proteinExistence type="predicted"/>
<evidence type="ECO:0000313" key="2">
    <source>
        <dbReference type="Proteomes" id="UP001583172"/>
    </source>
</evidence>
<protein>
    <recommendedName>
        <fullName evidence="3">BTB domain-containing protein</fullName>
    </recommendedName>
</protein>
<accession>A0ABR3VE34</accession>
<name>A0ABR3VE34_HUMIN</name>
<organism evidence="1 2">
    <name type="scientific">Humicola insolens</name>
    <name type="common">Soft-rot fungus</name>
    <dbReference type="NCBI Taxonomy" id="85995"/>
    <lineage>
        <taxon>Eukaryota</taxon>
        <taxon>Fungi</taxon>
        <taxon>Dikarya</taxon>
        <taxon>Ascomycota</taxon>
        <taxon>Pezizomycotina</taxon>
        <taxon>Sordariomycetes</taxon>
        <taxon>Sordariomycetidae</taxon>
        <taxon>Sordariales</taxon>
        <taxon>Chaetomiaceae</taxon>
        <taxon>Mycothermus</taxon>
    </lineage>
</organism>
<dbReference type="Proteomes" id="UP001583172">
    <property type="component" value="Unassembled WGS sequence"/>
</dbReference>
<evidence type="ECO:0000313" key="1">
    <source>
        <dbReference type="EMBL" id="KAL1839666.1"/>
    </source>
</evidence>
<dbReference type="SUPFAM" id="SSF54695">
    <property type="entry name" value="POZ domain"/>
    <property type="match status" value="1"/>
</dbReference>
<evidence type="ECO:0008006" key="3">
    <source>
        <dbReference type="Google" id="ProtNLM"/>
    </source>
</evidence>
<dbReference type="InterPro" id="IPR011333">
    <property type="entry name" value="SKP1/BTB/POZ_sf"/>
</dbReference>
<dbReference type="EMBL" id="JAZGSY010000146">
    <property type="protein sequence ID" value="KAL1839666.1"/>
    <property type="molecule type" value="Genomic_DNA"/>
</dbReference>
<gene>
    <name evidence="1" type="ORF">VTJ49DRAFT_1276</name>
</gene>
<keyword evidence="2" id="KW-1185">Reference proteome</keyword>
<comment type="caution">
    <text evidence="1">The sequence shown here is derived from an EMBL/GenBank/DDBJ whole genome shotgun (WGS) entry which is preliminary data.</text>
</comment>
<sequence>MSDMIVIDPDGDLILRTPEACFKVCSAALRRASPVFKTMLFGPWRESKPATGDWIVDLPEETKFVLNSVLPIIHAVPVLVKPFVDIDPFIDVLMFADKYDMKEILQPWITNAVRDDSCRWNYSHVVKSRGERFIKFMQVAWDYGLENVIDFALRAIVWSATESEISPANDRIIRSKK</sequence>
<dbReference type="Gene3D" id="3.30.710.10">
    <property type="entry name" value="Potassium Channel Kv1.1, Chain A"/>
    <property type="match status" value="1"/>
</dbReference>
<dbReference type="CDD" id="cd18186">
    <property type="entry name" value="BTB_POZ_ZBTB_KLHL-like"/>
    <property type="match status" value="1"/>
</dbReference>